<protein>
    <submittedName>
        <fullName evidence="1">Uncharacterized protein</fullName>
    </submittedName>
</protein>
<name>A0A7N0UZ50_KALFE</name>
<evidence type="ECO:0000313" key="1">
    <source>
        <dbReference type="EnsemblPlants" id="Kaladp0095s0276.2.v1.1"/>
    </source>
</evidence>
<dbReference type="EnsemblPlants" id="Kaladp0095s0276.2.v1.1">
    <property type="protein sequence ID" value="Kaladp0095s0276.2.v1.1"/>
    <property type="gene ID" value="Kaladp0095s0276.v1.1"/>
</dbReference>
<sequence length="92" mass="10690">MTGEMNFKSLLLKRCIFMEHLLLDWIVKFKLCNLFLFQGLFEPLFVKDAHQSQVKAVSVEYFTDCNLSKPSPEATDMDLAKKLWDITSSLIK</sequence>
<organism evidence="1 2">
    <name type="scientific">Kalanchoe fedtschenkoi</name>
    <name type="common">Lavender scallops</name>
    <name type="synonym">South American air plant</name>
    <dbReference type="NCBI Taxonomy" id="63787"/>
    <lineage>
        <taxon>Eukaryota</taxon>
        <taxon>Viridiplantae</taxon>
        <taxon>Streptophyta</taxon>
        <taxon>Embryophyta</taxon>
        <taxon>Tracheophyta</taxon>
        <taxon>Spermatophyta</taxon>
        <taxon>Magnoliopsida</taxon>
        <taxon>eudicotyledons</taxon>
        <taxon>Gunneridae</taxon>
        <taxon>Pentapetalae</taxon>
        <taxon>Saxifragales</taxon>
        <taxon>Crassulaceae</taxon>
        <taxon>Kalanchoe</taxon>
    </lineage>
</organism>
<proteinExistence type="predicted"/>
<accession>A0A7N0UZ50</accession>
<dbReference type="Proteomes" id="UP000594263">
    <property type="component" value="Unplaced"/>
</dbReference>
<reference evidence="1" key="1">
    <citation type="submission" date="2021-01" db="UniProtKB">
        <authorList>
            <consortium name="EnsemblPlants"/>
        </authorList>
    </citation>
    <scope>IDENTIFICATION</scope>
</reference>
<dbReference type="Gramene" id="Kaladp0095s0276.2.v1.1">
    <property type="protein sequence ID" value="Kaladp0095s0276.2.v1.1"/>
    <property type="gene ID" value="Kaladp0095s0276.v1.1"/>
</dbReference>
<dbReference type="AlphaFoldDB" id="A0A7N0UZ50"/>
<keyword evidence="2" id="KW-1185">Reference proteome</keyword>
<evidence type="ECO:0000313" key="2">
    <source>
        <dbReference type="Proteomes" id="UP000594263"/>
    </source>
</evidence>